<proteinExistence type="predicted"/>
<reference evidence="2" key="2">
    <citation type="journal article" date="2015" name="Data Brief">
        <title>Shoot transcriptome of the giant reed, Arundo donax.</title>
        <authorList>
            <person name="Barrero R.A."/>
            <person name="Guerrero F.D."/>
            <person name="Moolhuijzen P."/>
            <person name="Goolsby J.A."/>
            <person name="Tidwell J."/>
            <person name="Bellgard S.E."/>
            <person name="Bellgard M.I."/>
        </authorList>
    </citation>
    <scope>NUCLEOTIDE SEQUENCE</scope>
    <source>
        <tissue evidence="2">Shoot tissue taken approximately 20 cm above the soil surface</tissue>
    </source>
</reference>
<accession>A0A0A8Z519</accession>
<protein>
    <submittedName>
        <fullName evidence="2">Uncharacterized protein</fullName>
    </submittedName>
</protein>
<feature type="compositionally biased region" description="Basic and acidic residues" evidence="1">
    <location>
        <begin position="1"/>
        <end position="12"/>
    </location>
</feature>
<dbReference type="AlphaFoldDB" id="A0A0A8Z519"/>
<organism evidence="2">
    <name type="scientific">Arundo donax</name>
    <name type="common">Giant reed</name>
    <name type="synonym">Donax arundinaceus</name>
    <dbReference type="NCBI Taxonomy" id="35708"/>
    <lineage>
        <taxon>Eukaryota</taxon>
        <taxon>Viridiplantae</taxon>
        <taxon>Streptophyta</taxon>
        <taxon>Embryophyta</taxon>
        <taxon>Tracheophyta</taxon>
        <taxon>Spermatophyta</taxon>
        <taxon>Magnoliopsida</taxon>
        <taxon>Liliopsida</taxon>
        <taxon>Poales</taxon>
        <taxon>Poaceae</taxon>
        <taxon>PACMAD clade</taxon>
        <taxon>Arundinoideae</taxon>
        <taxon>Arundineae</taxon>
        <taxon>Arundo</taxon>
    </lineage>
</organism>
<evidence type="ECO:0000256" key="1">
    <source>
        <dbReference type="SAM" id="MobiDB-lite"/>
    </source>
</evidence>
<reference evidence="2" key="1">
    <citation type="submission" date="2014-09" db="EMBL/GenBank/DDBJ databases">
        <authorList>
            <person name="Magalhaes I.L.F."/>
            <person name="Oliveira U."/>
            <person name="Santos F.R."/>
            <person name="Vidigal T.H.D.A."/>
            <person name="Brescovit A.D."/>
            <person name="Santos A.J."/>
        </authorList>
    </citation>
    <scope>NUCLEOTIDE SEQUENCE</scope>
    <source>
        <tissue evidence="2">Shoot tissue taken approximately 20 cm above the soil surface</tissue>
    </source>
</reference>
<dbReference type="EMBL" id="GBRH01266055">
    <property type="protein sequence ID" value="JAD31840.1"/>
    <property type="molecule type" value="Transcribed_RNA"/>
</dbReference>
<sequence length="24" mass="2501">MYCKRDDADGHDPPGPAPALTAVC</sequence>
<name>A0A0A8Z519_ARUDO</name>
<feature type="region of interest" description="Disordered" evidence="1">
    <location>
        <begin position="1"/>
        <end position="24"/>
    </location>
</feature>
<evidence type="ECO:0000313" key="2">
    <source>
        <dbReference type="EMBL" id="JAD31840.1"/>
    </source>
</evidence>